<dbReference type="EMBL" id="LKAM01000026">
    <property type="protein sequence ID" value="KUM45169.1"/>
    <property type="molecule type" value="Genomic_DNA"/>
</dbReference>
<sequence length="132" mass="14622">MLSCHPTSRGDYCFHLALLLCPSLCLIVLPHEASLHGSSSSLVVPGGPFSSRISPASNRAACLGNVAYDDPLSRTPRYNENFHDVKITQDLHLDSSTTTRGFLNRAQSRCHLPLNHWHRWPPIGVLEIPPCR</sequence>
<accession>A0A101LTP5</accession>
<evidence type="ECO:0000256" key="1">
    <source>
        <dbReference type="SAM" id="SignalP"/>
    </source>
</evidence>
<proteinExistence type="predicted"/>
<gene>
    <name evidence="2" type="ORF">ABT39_MTgene3611</name>
</gene>
<evidence type="ECO:0000313" key="2">
    <source>
        <dbReference type="EMBL" id="KUM45169.1"/>
    </source>
</evidence>
<comment type="caution">
    <text evidence="2">The sequence shown here is derived from an EMBL/GenBank/DDBJ whole genome shotgun (WGS) entry which is preliminary data.</text>
</comment>
<feature type="signal peptide" evidence="1">
    <location>
        <begin position="1"/>
        <end position="25"/>
    </location>
</feature>
<keyword evidence="2" id="KW-0496">Mitochondrion</keyword>
<reference evidence="2" key="1">
    <citation type="journal article" date="2015" name="Genome Biol. Evol.">
        <title>Organellar Genomes of White Spruce (Picea glauca): Assembly and Annotation.</title>
        <authorList>
            <person name="Jackman S.D."/>
            <person name="Warren R.L."/>
            <person name="Gibb E.A."/>
            <person name="Vandervalk B.P."/>
            <person name="Mohamadi H."/>
            <person name="Chu J."/>
            <person name="Raymond A."/>
            <person name="Pleasance S."/>
            <person name="Coope R."/>
            <person name="Wildung M.R."/>
            <person name="Ritland C.E."/>
            <person name="Bousquet J."/>
            <person name="Jones S.J."/>
            <person name="Bohlmann J."/>
            <person name="Birol I."/>
        </authorList>
    </citation>
    <scope>NUCLEOTIDE SEQUENCE [LARGE SCALE GENOMIC DNA]</scope>
    <source>
        <tissue evidence="2">Flushing bud</tissue>
    </source>
</reference>
<dbReference type="AlphaFoldDB" id="A0A101LTP5"/>
<keyword evidence="1" id="KW-0732">Signal</keyword>
<feature type="chain" id="PRO_5007100098" evidence="1">
    <location>
        <begin position="26"/>
        <end position="132"/>
    </location>
</feature>
<name>A0A101LTP5_PICGL</name>
<geneLocation type="mitochondrion" evidence="2"/>
<organism evidence="2">
    <name type="scientific">Picea glauca</name>
    <name type="common">White spruce</name>
    <name type="synonym">Pinus glauca</name>
    <dbReference type="NCBI Taxonomy" id="3330"/>
    <lineage>
        <taxon>Eukaryota</taxon>
        <taxon>Viridiplantae</taxon>
        <taxon>Streptophyta</taxon>
        <taxon>Embryophyta</taxon>
        <taxon>Tracheophyta</taxon>
        <taxon>Spermatophyta</taxon>
        <taxon>Pinopsida</taxon>
        <taxon>Pinidae</taxon>
        <taxon>Conifers I</taxon>
        <taxon>Pinales</taxon>
        <taxon>Pinaceae</taxon>
        <taxon>Picea</taxon>
    </lineage>
</organism>
<protein>
    <submittedName>
        <fullName evidence="2">Uncharacterized protein</fullName>
    </submittedName>
</protein>